<organism evidence="1 2">
    <name type="scientific">Actinomadura syzygii</name>
    <dbReference type="NCBI Taxonomy" id="1427538"/>
    <lineage>
        <taxon>Bacteria</taxon>
        <taxon>Bacillati</taxon>
        <taxon>Actinomycetota</taxon>
        <taxon>Actinomycetes</taxon>
        <taxon>Streptosporangiales</taxon>
        <taxon>Thermomonosporaceae</taxon>
        <taxon>Actinomadura</taxon>
    </lineage>
</organism>
<protein>
    <submittedName>
        <fullName evidence="1">Uncharacterized protein</fullName>
    </submittedName>
</protein>
<dbReference type="RefSeq" id="WP_148355157.1">
    <property type="nucleotide sequence ID" value="NZ_JBHSBF010000026.1"/>
</dbReference>
<reference evidence="1 2" key="1">
    <citation type="submission" date="2019-08" db="EMBL/GenBank/DDBJ databases">
        <title>Actinomadura sp. nov. CYP1-5 isolated from mountain soil.</title>
        <authorList>
            <person name="Songsumanus A."/>
            <person name="Kuncharoen N."/>
            <person name="Kudo T."/>
            <person name="Yuki M."/>
            <person name="Igarashi Y."/>
            <person name="Tanasupawat S."/>
        </authorList>
    </citation>
    <scope>NUCLEOTIDE SEQUENCE [LARGE SCALE GENOMIC DNA]</scope>
    <source>
        <strain evidence="1 2">GKU157</strain>
    </source>
</reference>
<gene>
    <name evidence="1" type="ORF">FXF65_38320</name>
</gene>
<dbReference type="EMBL" id="VSFF01000016">
    <property type="protein sequence ID" value="TYC08733.1"/>
    <property type="molecule type" value="Genomic_DNA"/>
</dbReference>
<evidence type="ECO:0000313" key="2">
    <source>
        <dbReference type="Proteomes" id="UP000322634"/>
    </source>
</evidence>
<dbReference type="Proteomes" id="UP000322634">
    <property type="component" value="Unassembled WGS sequence"/>
</dbReference>
<evidence type="ECO:0000313" key="1">
    <source>
        <dbReference type="EMBL" id="TYC08733.1"/>
    </source>
</evidence>
<name>A0A5D0TSL9_9ACTN</name>
<accession>A0A5D0TSL9</accession>
<sequence>MIHYSGVFNGRIPSPDVIIARPGIRGIAYDEFAAARRSPSEIALAQCWDIDEEALSNQAASSRPVADFAVEGAVARWHAEHQSQTHEGFTAVAFTIVDGDGLTVTG</sequence>
<proteinExistence type="predicted"/>
<dbReference type="AlphaFoldDB" id="A0A5D0TSL9"/>
<comment type="caution">
    <text evidence="1">The sequence shown here is derived from an EMBL/GenBank/DDBJ whole genome shotgun (WGS) entry which is preliminary data.</text>
</comment>
<keyword evidence="2" id="KW-1185">Reference proteome</keyword>